<feature type="compositionally biased region" description="Low complexity" evidence="1">
    <location>
        <begin position="311"/>
        <end position="324"/>
    </location>
</feature>
<dbReference type="GO" id="GO:0005524">
    <property type="term" value="F:ATP binding"/>
    <property type="evidence" value="ECO:0007669"/>
    <property type="project" value="InterPro"/>
</dbReference>
<dbReference type="InterPro" id="IPR036465">
    <property type="entry name" value="vWFA_dom_sf"/>
</dbReference>
<evidence type="ECO:0000313" key="3">
    <source>
        <dbReference type="EMBL" id="ABC33109.1"/>
    </source>
</evidence>
<gene>
    <name evidence="3" type="primary">bchI</name>
    <name evidence="3" type="ordered locus">HCH_06466</name>
</gene>
<dbReference type="Gene3D" id="3.40.50.410">
    <property type="entry name" value="von Willebrand factor, type A domain"/>
    <property type="match status" value="1"/>
</dbReference>
<reference evidence="3 4" key="1">
    <citation type="journal article" date="2005" name="Nucleic Acids Res.">
        <title>Genomic blueprint of Hahella chejuensis, a marine microbe producing an algicidal agent.</title>
        <authorList>
            <person name="Jeong H."/>
            <person name="Yim J.H."/>
            <person name="Lee C."/>
            <person name="Choi S.-H."/>
            <person name="Park Y.K."/>
            <person name="Yoon S.H."/>
            <person name="Hur C.-G."/>
            <person name="Kang H.-Y."/>
            <person name="Kim D."/>
            <person name="Lee H.H."/>
            <person name="Park K.H."/>
            <person name="Park S.-H."/>
            <person name="Park H.-S."/>
            <person name="Lee H.K."/>
            <person name="Oh T.K."/>
            <person name="Kim J.F."/>
        </authorList>
    </citation>
    <scope>NUCLEOTIDE SEQUENCE [LARGE SCALE GENOMIC DNA]</scope>
    <source>
        <strain evidence="3 4">KCTC 2396</strain>
    </source>
</reference>
<dbReference type="PANTHER" id="PTHR35023">
    <property type="entry name" value="CHELATASE-RELATED"/>
    <property type="match status" value="1"/>
</dbReference>
<evidence type="ECO:0000259" key="2">
    <source>
        <dbReference type="PROSITE" id="PS50234"/>
    </source>
</evidence>
<dbReference type="SUPFAM" id="SSF53300">
    <property type="entry name" value="vWA-like"/>
    <property type="match status" value="1"/>
</dbReference>
<dbReference type="PROSITE" id="PS50234">
    <property type="entry name" value="VWFA"/>
    <property type="match status" value="1"/>
</dbReference>
<dbReference type="Pfam" id="PF13519">
    <property type="entry name" value="VWA_2"/>
    <property type="match status" value="1"/>
</dbReference>
<accession>Q2S8B5</accession>
<dbReference type="InterPro" id="IPR011704">
    <property type="entry name" value="ATPase_dyneun-rel_AAA"/>
</dbReference>
<keyword evidence="4" id="KW-1185">Reference proteome</keyword>
<dbReference type="OrthoDB" id="9775079at2"/>
<dbReference type="InterPro" id="IPR052989">
    <property type="entry name" value="Mg-chelatase_DI-like"/>
</dbReference>
<dbReference type="InterPro" id="IPR027417">
    <property type="entry name" value="P-loop_NTPase"/>
</dbReference>
<dbReference type="Proteomes" id="UP000000238">
    <property type="component" value="Chromosome"/>
</dbReference>
<dbReference type="Gene3D" id="1.10.8.80">
    <property type="entry name" value="Magnesium chelatase subunit I, C-Terminal domain"/>
    <property type="match status" value="1"/>
</dbReference>
<dbReference type="KEGG" id="hch:HCH_06466"/>
<dbReference type="InterPro" id="IPR003593">
    <property type="entry name" value="AAA+_ATPase"/>
</dbReference>
<dbReference type="RefSeq" id="WP_011400161.1">
    <property type="nucleotide sequence ID" value="NC_007645.1"/>
</dbReference>
<evidence type="ECO:0000256" key="1">
    <source>
        <dbReference type="SAM" id="MobiDB-lite"/>
    </source>
</evidence>
<evidence type="ECO:0000313" key="4">
    <source>
        <dbReference type="Proteomes" id="UP000000238"/>
    </source>
</evidence>
<proteinExistence type="predicted"/>
<dbReference type="STRING" id="349521.HCH_06466"/>
<dbReference type="SMART" id="SM00382">
    <property type="entry name" value="AAA"/>
    <property type="match status" value="1"/>
</dbReference>
<protein>
    <submittedName>
        <fullName evidence="3">Magnesium chelatase ATPase subunit I</fullName>
    </submittedName>
</protein>
<sequence>MDVAAQAAPAAYPFAAVVGQQPLKTALLLAAINPHLGGVLISGPRGSAKSTLARGLADLLPEAADKFVTLPLGASEERLIGSIDLQQAMGERRVQFNPGLLAKAHGGVLYIDEVNLLPDPLVDALLDTAASGVNFVERDGLSHSHPAQFILIGTMNPDEGELRPQLQDRFGLAVTLDETYDVEQRMAIVERRLAFEQDRNAFRAQWRDAQRELKSRIAAARERLPQVLCPTDIQRDIASQCLAASVEGVRADICWRRAAIAHAAWNGRDEVSVEDVAATRSFALSHRAKHQDTPPPPTGAAPPQGGGSANSGGDSSSSSSSGTAGDWGGMPPQRMAADKPVTPQLPEIPTLRSPSSRRDTQRGGAEQRQGSALGRAQRSWQALSSRPDWFATLVHPDNRDDGLREIRYQPRRHSRDTLNCVLLDTSASTLSQRALAQAKGVILGLARQAYLAREKLAVLAFGAQRTEWVIPCRRAPKDIAALLNELPAGGGTPLRQALLHARQLLARQTRANPHLTCRTLLLTDGRSRDPLDDLIWGSPLWVVDTEQTAVRLNRCRQLAQRLGAAYAPLAAVRAALEH</sequence>
<dbReference type="eggNOG" id="COG1240">
    <property type="taxonomic scope" value="Bacteria"/>
</dbReference>
<dbReference type="InterPro" id="IPR002035">
    <property type="entry name" value="VWF_A"/>
</dbReference>
<name>Q2S8B5_HAHCH</name>
<dbReference type="InterPro" id="IPR041628">
    <property type="entry name" value="ChlI/MoxR_AAA_lid"/>
</dbReference>
<dbReference type="EMBL" id="CP000155">
    <property type="protein sequence ID" value="ABC33109.1"/>
    <property type="molecule type" value="Genomic_DNA"/>
</dbReference>
<dbReference type="CDD" id="cd00009">
    <property type="entry name" value="AAA"/>
    <property type="match status" value="1"/>
</dbReference>
<organism evidence="3 4">
    <name type="scientific">Hahella chejuensis (strain KCTC 2396)</name>
    <dbReference type="NCBI Taxonomy" id="349521"/>
    <lineage>
        <taxon>Bacteria</taxon>
        <taxon>Pseudomonadati</taxon>
        <taxon>Pseudomonadota</taxon>
        <taxon>Gammaproteobacteria</taxon>
        <taxon>Oceanospirillales</taxon>
        <taxon>Hahellaceae</taxon>
        <taxon>Hahella</taxon>
    </lineage>
</organism>
<feature type="domain" description="VWFA" evidence="2">
    <location>
        <begin position="421"/>
        <end position="534"/>
    </location>
</feature>
<feature type="region of interest" description="Disordered" evidence="1">
    <location>
        <begin position="285"/>
        <end position="379"/>
    </location>
</feature>
<dbReference type="Pfam" id="PF07728">
    <property type="entry name" value="AAA_5"/>
    <property type="match status" value="1"/>
</dbReference>
<dbReference type="Pfam" id="PF17863">
    <property type="entry name" value="AAA_lid_2"/>
    <property type="match status" value="1"/>
</dbReference>
<dbReference type="eggNOG" id="COG1239">
    <property type="taxonomic scope" value="Bacteria"/>
</dbReference>
<dbReference type="SUPFAM" id="SSF52540">
    <property type="entry name" value="P-loop containing nucleoside triphosphate hydrolases"/>
    <property type="match status" value="1"/>
</dbReference>
<dbReference type="PANTHER" id="PTHR35023:SF1">
    <property type="entry name" value="MG-PROTOPORPHYRIN IX CHELATASE"/>
    <property type="match status" value="1"/>
</dbReference>
<dbReference type="HOGENOM" id="CLU_016684_6_1_6"/>
<dbReference type="GO" id="GO:0016887">
    <property type="term" value="F:ATP hydrolysis activity"/>
    <property type="evidence" value="ECO:0007669"/>
    <property type="project" value="InterPro"/>
</dbReference>
<dbReference type="Gene3D" id="3.40.50.300">
    <property type="entry name" value="P-loop containing nucleotide triphosphate hydrolases"/>
    <property type="match status" value="1"/>
</dbReference>
<dbReference type="AlphaFoldDB" id="Q2S8B5"/>